<proteinExistence type="predicted"/>
<keyword evidence="1" id="KW-0472">Membrane</keyword>
<dbReference type="PATRIC" id="fig|226910.6.peg.3878"/>
<feature type="transmembrane region" description="Helical" evidence="1">
    <location>
        <begin position="67"/>
        <end position="92"/>
    </location>
</feature>
<evidence type="ECO:0000256" key="1">
    <source>
        <dbReference type="SAM" id="Phobius"/>
    </source>
</evidence>
<feature type="transmembrane region" description="Helical" evidence="1">
    <location>
        <begin position="383"/>
        <end position="402"/>
    </location>
</feature>
<feature type="transmembrane region" description="Helical" evidence="1">
    <location>
        <begin position="27"/>
        <end position="47"/>
    </location>
</feature>
<feature type="transmembrane region" description="Helical" evidence="1">
    <location>
        <begin position="306"/>
        <end position="324"/>
    </location>
</feature>
<keyword evidence="1" id="KW-1133">Transmembrane helix</keyword>
<feature type="transmembrane region" description="Helical" evidence="1">
    <location>
        <begin position="142"/>
        <end position="160"/>
    </location>
</feature>
<evidence type="ECO:0008006" key="4">
    <source>
        <dbReference type="Google" id="ProtNLM"/>
    </source>
</evidence>
<dbReference type="Proteomes" id="UP000031535">
    <property type="component" value="Unassembled WGS sequence"/>
</dbReference>
<feature type="transmembrane region" description="Helical" evidence="1">
    <location>
        <begin position="188"/>
        <end position="206"/>
    </location>
</feature>
<evidence type="ECO:0000313" key="2">
    <source>
        <dbReference type="EMBL" id="KIH82422.1"/>
    </source>
</evidence>
<protein>
    <recommendedName>
        <fullName evidence="4">O-antigen polymerase</fullName>
    </recommendedName>
</protein>
<reference evidence="2 3" key="1">
    <citation type="submission" date="2015-01" db="EMBL/GenBank/DDBJ databases">
        <title>Complete genome of Pseudomonas batumici UCM B-321 producer of the batumin antibiotic with strong antistaphilococcal and potential anticancer activity.</title>
        <authorList>
            <person name="Klochko V.V."/>
            <person name="Zelena L.B."/>
            <person name="Elena K.A."/>
            <person name="Reva O.N."/>
        </authorList>
    </citation>
    <scope>NUCLEOTIDE SEQUENCE [LARGE SCALE GENOMIC DNA]</scope>
    <source>
        <strain evidence="2 3">UCM B-321</strain>
    </source>
</reference>
<dbReference type="STRING" id="226910.UCMB321_3886"/>
<evidence type="ECO:0000313" key="3">
    <source>
        <dbReference type="Proteomes" id="UP000031535"/>
    </source>
</evidence>
<keyword evidence="3" id="KW-1185">Reference proteome</keyword>
<accession>A0A0C2IBK1</accession>
<comment type="caution">
    <text evidence="2">The sequence shown here is derived from an EMBL/GenBank/DDBJ whole genome shotgun (WGS) entry which is preliminary data.</text>
</comment>
<feature type="transmembrane region" description="Helical" evidence="1">
    <location>
        <begin position="212"/>
        <end position="231"/>
    </location>
</feature>
<feature type="transmembrane region" description="Helical" evidence="1">
    <location>
        <begin position="112"/>
        <end position="130"/>
    </location>
</feature>
<dbReference type="EMBL" id="JXDG01000053">
    <property type="protein sequence ID" value="KIH82422.1"/>
    <property type="molecule type" value="Genomic_DNA"/>
</dbReference>
<sequence length="403" mass="45446">MVILLVSTCLLLLLVQCALCLISKKYLVALYAVCYSVPFLGLVSCLWGDTIKLWPIGDYEFYLDDILVFRLSLVWFLGVAGGLVAYLLSLLVPPRNLHVERKTFFSASDFKLAGFIFIALSVFLISFRFVNAGALLEMFTGIESVIVFSIIAIIALAFSYPSRSMFFVSVALVVSYSIVNSIAGKRDFVVVVVASILGLLFRYNQFVKLKTLLSVAVFMAFLLLSGVVVSMTRMDVPFTSDNIAQYFLFNSWNAIILPLVQQLTNFWDGEHLRYGQTYLDMFLSLPPSPLYSALGMEKPIMVDNPAFWYYITGLGGIHAAGVAFENFGLFGVFLNGFISVCFWRLIDSRCREDDFLRIFLYMLCASSVMHSVWYGEIYLLNSLVFYVMALGLFFTMKLVRVLK</sequence>
<name>A0A0C2IBK1_9PSED</name>
<dbReference type="AlphaFoldDB" id="A0A0C2IBK1"/>
<keyword evidence="1" id="KW-0812">Transmembrane</keyword>
<organism evidence="2 3">
    <name type="scientific">Pseudomonas batumici</name>
    <dbReference type="NCBI Taxonomy" id="226910"/>
    <lineage>
        <taxon>Bacteria</taxon>
        <taxon>Pseudomonadati</taxon>
        <taxon>Pseudomonadota</taxon>
        <taxon>Gammaproteobacteria</taxon>
        <taxon>Pseudomonadales</taxon>
        <taxon>Pseudomonadaceae</taxon>
        <taxon>Pseudomonas</taxon>
    </lineage>
</organism>
<gene>
    <name evidence="2" type="ORF">UCMB321_3886</name>
</gene>
<feature type="transmembrane region" description="Helical" evidence="1">
    <location>
        <begin position="166"/>
        <end position="183"/>
    </location>
</feature>
<feature type="transmembrane region" description="Helical" evidence="1">
    <location>
        <begin position="330"/>
        <end position="346"/>
    </location>
</feature>